<keyword evidence="3" id="KW-1185">Reference proteome</keyword>
<organism evidence="2 3">
    <name type="scientific">Phytophthora lilii</name>
    <dbReference type="NCBI Taxonomy" id="2077276"/>
    <lineage>
        <taxon>Eukaryota</taxon>
        <taxon>Sar</taxon>
        <taxon>Stramenopiles</taxon>
        <taxon>Oomycota</taxon>
        <taxon>Peronosporomycetes</taxon>
        <taxon>Peronosporales</taxon>
        <taxon>Peronosporaceae</taxon>
        <taxon>Phytophthora</taxon>
    </lineage>
</organism>
<evidence type="ECO:0000256" key="1">
    <source>
        <dbReference type="SAM" id="MobiDB-lite"/>
    </source>
</evidence>
<name>A0A9W6U5G7_9STRA</name>
<dbReference type="AlphaFoldDB" id="A0A9W6U5G7"/>
<dbReference type="OrthoDB" id="125625at2759"/>
<reference evidence="2" key="1">
    <citation type="submission" date="2023-04" db="EMBL/GenBank/DDBJ databases">
        <title>Phytophthora lilii NBRC 32176.</title>
        <authorList>
            <person name="Ichikawa N."/>
            <person name="Sato H."/>
            <person name="Tonouchi N."/>
        </authorList>
    </citation>
    <scope>NUCLEOTIDE SEQUENCE</scope>
    <source>
        <strain evidence="2">NBRC 32176</strain>
    </source>
</reference>
<protein>
    <submittedName>
        <fullName evidence="2">Unnamed protein product</fullName>
    </submittedName>
</protein>
<evidence type="ECO:0000313" key="2">
    <source>
        <dbReference type="EMBL" id="GMF26718.1"/>
    </source>
</evidence>
<feature type="region of interest" description="Disordered" evidence="1">
    <location>
        <begin position="81"/>
        <end position="106"/>
    </location>
</feature>
<evidence type="ECO:0000313" key="3">
    <source>
        <dbReference type="Proteomes" id="UP001165083"/>
    </source>
</evidence>
<dbReference type="Proteomes" id="UP001165083">
    <property type="component" value="Unassembled WGS sequence"/>
</dbReference>
<accession>A0A9W6U5G7</accession>
<proteinExistence type="predicted"/>
<dbReference type="EMBL" id="BSXW01000626">
    <property type="protein sequence ID" value="GMF26718.1"/>
    <property type="molecule type" value="Genomic_DNA"/>
</dbReference>
<comment type="caution">
    <text evidence="2">The sequence shown here is derived from an EMBL/GenBank/DDBJ whole genome shotgun (WGS) entry which is preliminary data.</text>
</comment>
<gene>
    <name evidence="2" type="ORF">Plil01_001112300</name>
</gene>
<sequence length="106" mass="12529">MEQLLEVFLLQTWMDRYDATTWNVRDMMRVGVDIINRTNKPLEKYNRDVSDRLGTHPSLLAFVEGTKREAARYLQLMEDIKHNRQTAPKHAPPSKPEIPADFERFE</sequence>